<evidence type="ECO:0000256" key="6">
    <source>
        <dbReference type="ARBA" id="ARBA00022777"/>
    </source>
</evidence>
<dbReference type="SMART" id="SM00387">
    <property type="entry name" value="HATPase_c"/>
    <property type="match status" value="1"/>
</dbReference>
<dbReference type="InterPro" id="IPR003661">
    <property type="entry name" value="HisK_dim/P_dom"/>
</dbReference>
<dbReference type="SMART" id="SM00388">
    <property type="entry name" value="HisKA"/>
    <property type="match status" value="1"/>
</dbReference>
<reference evidence="12 13" key="1">
    <citation type="journal article" date="2020" name="Nature">
        <title>Bacterial chemolithoautotrophy via manganese oxidation.</title>
        <authorList>
            <person name="Yu H."/>
            <person name="Leadbetter J.R."/>
        </authorList>
    </citation>
    <scope>NUCLEOTIDE SEQUENCE [LARGE SCALE GENOMIC DNA]</scope>
    <source>
        <strain evidence="12 13">Mn-1</strain>
    </source>
</reference>
<dbReference type="InterPro" id="IPR003660">
    <property type="entry name" value="HAMP_dom"/>
</dbReference>
<feature type="domain" description="Response regulatory" evidence="10">
    <location>
        <begin position="650"/>
        <end position="764"/>
    </location>
</feature>
<dbReference type="InterPro" id="IPR013656">
    <property type="entry name" value="PAS_4"/>
</dbReference>
<dbReference type="Proteomes" id="UP000534783">
    <property type="component" value="Unassembled WGS sequence"/>
</dbReference>
<dbReference type="CDD" id="cd00082">
    <property type="entry name" value="HisKA"/>
    <property type="match status" value="1"/>
</dbReference>
<protein>
    <recommendedName>
        <fullName evidence="3">histidine kinase</fullName>
        <ecNumber evidence="3">2.7.13.3</ecNumber>
    </recommendedName>
</protein>
<dbReference type="SUPFAM" id="SSF55785">
    <property type="entry name" value="PYP-like sensor domain (PAS domain)"/>
    <property type="match status" value="1"/>
</dbReference>
<keyword evidence="4 7" id="KW-0597">Phosphoprotein</keyword>
<evidence type="ECO:0000256" key="1">
    <source>
        <dbReference type="ARBA" id="ARBA00000085"/>
    </source>
</evidence>
<dbReference type="PROSITE" id="PS50110">
    <property type="entry name" value="RESPONSE_REGULATORY"/>
    <property type="match status" value="1"/>
</dbReference>
<feature type="domain" description="Histidine kinase" evidence="9">
    <location>
        <begin position="408"/>
        <end position="629"/>
    </location>
</feature>
<evidence type="ECO:0000313" key="13">
    <source>
        <dbReference type="Proteomes" id="UP000534783"/>
    </source>
</evidence>
<dbReference type="InterPro" id="IPR005467">
    <property type="entry name" value="His_kinase_dom"/>
</dbReference>
<dbReference type="AlphaFoldDB" id="A0A7X6DUR1"/>
<organism evidence="12 13">
    <name type="scientific">Candidatus Manganitrophus noduliformans</name>
    <dbReference type="NCBI Taxonomy" id="2606439"/>
    <lineage>
        <taxon>Bacteria</taxon>
        <taxon>Pseudomonadati</taxon>
        <taxon>Nitrospirota</taxon>
        <taxon>Nitrospiria</taxon>
        <taxon>Candidatus Troglogloeales</taxon>
        <taxon>Candidatus Manganitrophaceae</taxon>
        <taxon>Candidatus Manganitrophus</taxon>
    </lineage>
</organism>
<evidence type="ECO:0000256" key="8">
    <source>
        <dbReference type="SAM" id="Phobius"/>
    </source>
</evidence>
<sequence length="765" mass="85221">MNNFHSKVRRIRSISAVIVLMMLVGGILFAFIIAGASYGMQRRNNIKDLQIRAQATSDQLNYIAEILLNKGDLNSVQRIVENIATDRTITFIAIVDANLKVLASTQHDLLGASISEYKENPKILAHFRRVIINGKTEFIHRPEQGHFDIIAPIILANPSRTIPLLSGAVTVVFRDDPLVWNPRESFWRYLQLALVLSAFAIAILYAVLRRWVAYPIERLTRVSERLGSGELGIQIPVSSSDEVGRLAETFNRMSVSLATQRRALQATEERYLRVFHSSPVCLIVVDPAGTIIDVNATFLAEMDRRSDRQVWIGKPITEIPFIKAGGLQPEIQNLLVNATPFRSWKVSIPLPDKEHRCLFNFSGIPLFDDKHVLTGAVIAAEDITAEQTLEAQLIQSQKMESLGVLAGGIAHDFNNILTGILGYASLLKKRLARDDPSLPAVEVIEKSGLRARALIQQLMGFARRTESIKLPVDVNSLVTEIVLLLQKGMVGQGVSIQVDLDPTSPKIIANSGQLHQALMNLCVNARDALPPEGGTIFLKTHARSMPSLSDSEHKKEWVEVSVRDTGAGIKPEVLSRIFEPFFTTKEFGKGTGLGLSVTYGIVKAHGGEISVQSEPDKGSIFMLRFPEVREASKRKEAKGQEVLLKGKKRPILLVDDEKTLLELEKKLLEERDFEVLTAETGEEAIEIYRKHGREIRLVVLDLLMPGIGGWNAYLQLREMDAEVKVLFTSGYGGVKEFEEQIKTLPFLWKPYRIEEFLAAVEKALA</sequence>
<proteinExistence type="predicted"/>
<dbReference type="CDD" id="cd00156">
    <property type="entry name" value="REC"/>
    <property type="match status" value="1"/>
</dbReference>
<keyword evidence="8" id="KW-0472">Membrane</keyword>
<dbReference type="SUPFAM" id="SSF158472">
    <property type="entry name" value="HAMP domain-like"/>
    <property type="match status" value="1"/>
</dbReference>
<evidence type="ECO:0000259" key="10">
    <source>
        <dbReference type="PROSITE" id="PS50110"/>
    </source>
</evidence>
<dbReference type="Pfam" id="PF08448">
    <property type="entry name" value="PAS_4"/>
    <property type="match status" value="1"/>
</dbReference>
<dbReference type="PANTHER" id="PTHR43065:SF42">
    <property type="entry name" value="TWO-COMPONENT SENSOR PPRA"/>
    <property type="match status" value="1"/>
</dbReference>
<dbReference type="SMART" id="SM00304">
    <property type="entry name" value="HAMP"/>
    <property type="match status" value="1"/>
</dbReference>
<dbReference type="PANTHER" id="PTHR43065">
    <property type="entry name" value="SENSOR HISTIDINE KINASE"/>
    <property type="match status" value="1"/>
</dbReference>
<evidence type="ECO:0000256" key="2">
    <source>
        <dbReference type="ARBA" id="ARBA00004370"/>
    </source>
</evidence>
<dbReference type="Gene3D" id="3.30.450.20">
    <property type="entry name" value="PAS domain"/>
    <property type="match status" value="1"/>
</dbReference>
<keyword evidence="8" id="KW-1133">Transmembrane helix</keyword>
<evidence type="ECO:0000259" key="9">
    <source>
        <dbReference type="PROSITE" id="PS50109"/>
    </source>
</evidence>
<dbReference type="RefSeq" id="WP_168063749.1">
    <property type="nucleotide sequence ID" value="NZ_VTOW01000012.1"/>
</dbReference>
<dbReference type="CDD" id="cd06225">
    <property type="entry name" value="HAMP"/>
    <property type="match status" value="1"/>
</dbReference>
<dbReference type="Pfam" id="PF02518">
    <property type="entry name" value="HATPase_c"/>
    <property type="match status" value="1"/>
</dbReference>
<evidence type="ECO:0000259" key="11">
    <source>
        <dbReference type="PROSITE" id="PS50885"/>
    </source>
</evidence>
<name>A0A7X6DUR1_9BACT</name>
<accession>A0A7X6DUR1</accession>
<dbReference type="GO" id="GO:0016020">
    <property type="term" value="C:membrane"/>
    <property type="evidence" value="ECO:0007669"/>
    <property type="project" value="UniProtKB-SubCell"/>
</dbReference>
<keyword evidence="8" id="KW-0812">Transmembrane</keyword>
<dbReference type="Gene3D" id="3.40.50.2300">
    <property type="match status" value="1"/>
</dbReference>
<dbReference type="Gene3D" id="6.10.340.10">
    <property type="match status" value="1"/>
</dbReference>
<evidence type="ECO:0000313" key="12">
    <source>
        <dbReference type="EMBL" id="NKE73782.1"/>
    </source>
</evidence>
<dbReference type="PROSITE" id="PS50109">
    <property type="entry name" value="HIS_KIN"/>
    <property type="match status" value="1"/>
</dbReference>
<dbReference type="Pfam" id="PF00672">
    <property type="entry name" value="HAMP"/>
    <property type="match status" value="1"/>
</dbReference>
<gene>
    <name evidence="12" type="ORF">MNODULE_23820</name>
</gene>
<dbReference type="EC" id="2.7.13.3" evidence="3"/>
<dbReference type="EMBL" id="VTOW01000012">
    <property type="protein sequence ID" value="NKE73782.1"/>
    <property type="molecule type" value="Genomic_DNA"/>
</dbReference>
<dbReference type="SMART" id="SM00448">
    <property type="entry name" value="REC"/>
    <property type="match status" value="1"/>
</dbReference>
<evidence type="ECO:0000256" key="3">
    <source>
        <dbReference type="ARBA" id="ARBA00012438"/>
    </source>
</evidence>
<dbReference type="GO" id="GO:0000155">
    <property type="term" value="F:phosphorelay sensor kinase activity"/>
    <property type="evidence" value="ECO:0007669"/>
    <property type="project" value="InterPro"/>
</dbReference>
<keyword evidence="6" id="KW-0418">Kinase</keyword>
<comment type="subcellular location">
    <subcellularLocation>
        <location evidence="2">Membrane</location>
    </subcellularLocation>
</comment>
<dbReference type="InterPro" id="IPR003594">
    <property type="entry name" value="HATPase_dom"/>
</dbReference>
<dbReference type="Pfam" id="PF00072">
    <property type="entry name" value="Response_reg"/>
    <property type="match status" value="1"/>
</dbReference>
<dbReference type="Pfam" id="PF00512">
    <property type="entry name" value="HisKA"/>
    <property type="match status" value="1"/>
</dbReference>
<comment type="caution">
    <text evidence="12">The sequence shown here is derived from an EMBL/GenBank/DDBJ whole genome shotgun (WGS) entry which is preliminary data.</text>
</comment>
<keyword evidence="5" id="KW-0808">Transferase</keyword>
<keyword evidence="13" id="KW-1185">Reference proteome</keyword>
<evidence type="ECO:0000256" key="5">
    <source>
        <dbReference type="ARBA" id="ARBA00022679"/>
    </source>
</evidence>
<evidence type="ECO:0000256" key="4">
    <source>
        <dbReference type="ARBA" id="ARBA00022553"/>
    </source>
</evidence>
<dbReference type="InterPro" id="IPR004358">
    <property type="entry name" value="Sig_transdc_His_kin-like_C"/>
</dbReference>
<dbReference type="PROSITE" id="PS50885">
    <property type="entry name" value="HAMP"/>
    <property type="match status" value="1"/>
</dbReference>
<dbReference type="InterPro" id="IPR036097">
    <property type="entry name" value="HisK_dim/P_sf"/>
</dbReference>
<dbReference type="InterPro" id="IPR001789">
    <property type="entry name" value="Sig_transdc_resp-reg_receiver"/>
</dbReference>
<evidence type="ECO:0000256" key="7">
    <source>
        <dbReference type="PROSITE-ProRule" id="PRU00169"/>
    </source>
</evidence>
<dbReference type="PRINTS" id="PR00344">
    <property type="entry name" value="BCTRLSENSOR"/>
</dbReference>
<dbReference type="Gene3D" id="1.10.287.130">
    <property type="match status" value="1"/>
</dbReference>
<dbReference type="SUPFAM" id="SSF55874">
    <property type="entry name" value="ATPase domain of HSP90 chaperone/DNA topoisomerase II/histidine kinase"/>
    <property type="match status" value="1"/>
</dbReference>
<dbReference type="InterPro" id="IPR036890">
    <property type="entry name" value="HATPase_C_sf"/>
</dbReference>
<dbReference type="Gene3D" id="3.30.565.10">
    <property type="entry name" value="Histidine kinase-like ATPase, C-terminal domain"/>
    <property type="match status" value="1"/>
</dbReference>
<dbReference type="InterPro" id="IPR035965">
    <property type="entry name" value="PAS-like_dom_sf"/>
</dbReference>
<dbReference type="InterPro" id="IPR011006">
    <property type="entry name" value="CheY-like_superfamily"/>
</dbReference>
<feature type="transmembrane region" description="Helical" evidence="8">
    <location>
        <begin position="189"/>
        <end position="208"/>
    </location>
</feature>
<dbReference type="SUPFAM" id="SSF47384">
    <property type="entry name" value="Homodimeric domain of signal transducing histidine kinase"/>
    <property type="match status" value="1"/>
</dbReference>
<feature type="modified residue" description="4-aspartylphosphate" evidence="7">
    <location>
        <position position="701"/>
    </location>
</feature>
<dbReference type="SUPFAM" id="SSF52172">
    <property type="entry name" value="CheY-like"/>
    <property type="match status" value="1"/>
</dbReference>
<feature type="transmembrane region" description="Helical" evidence="8">
    <location>
        <begin position="14"/>
        <end position="38"/>
    </location>
</feature>
<feature type="domain" description="HAMP" evidence="11">
    <location>
        <begin position="210"/>
        <end position="262"/>
    </location>
</feature>
<comment type="catalytic activity">
    <reaction evidence="1">
        <text>ATP + protein L-histidine = ADP + protein N-phospho-L-histidine.</text>
        <dbReference type="EC" id="2.7.13.3"/>
    </reaction>
</comment>